<dbReference type="PANTHER" id="PTHR24178">
    <property type="entry name" value="MOLTING PROTEIN MLT-4"/>
    <property type="match status" value="1"/>
</dbReference>
<proteinExistence type="predicted"/>
<dbReference type="InterPro" id="IPR036770">
    <property type="entry name" value="Ankyrin_rpt-contain_sf"/>
</dbReference>
<dbReference type="Pfam" id="PF12796">
    <property type="entry name" value="Ank_2"/>
    <property type="match status" value="3"/>
</dbReference>
<dbReference type="PANTHER" id="PTHR24178:SF9">
    <property type="entry name" value="ANK_REP_REGION DOMAIN-CONTAINING PROTEIN"/>
    <property type="match status" value="1"/>
</dbReference>
<keyword evidence="2 3" id="KW-0040">ANK repeat</keyword>
<feature type="repeat" description="ANK" evidence="3">
    <location>
        <begin position="164"/>
        <end position="196"/>
    </location>
</feature>
<keyword evidence="6" id="KW-1185">Reference proteome</keyword>
<dbReference type="PROSITE" id="PS50088">
    <property type="entry name" value="ANK_REPEAT"/>
    <property type="match status" value="5"/>
</dbReference>
<comment type="caution">
    <text evidence="5">The sequence shown here is derived from an EMBL/GenBank/DDBJ whole genome shotgun (WGS) entry which is preliminary data.</text>
</comment>
<dbReference type="AlphaFoldDB" id="A0AA90NY21"/>
<organism evidence="5 6">
    <name type="scientific">Candidatus Endonucleibacter bathymodioli</name>
    <dbReference type="NCBI Taxonomy" id="539814"/>
    <lineage>
        <taxon>Bacteria</taxon>
        <taxon>Pseudomonadati</taxon>
        <taxon>Pseudomonadota</taxon>
        <taxon>Gammaproteobacteria</taxon>
        <taxon>Oceanospirillales</taxon>
        <taxon>Endozoicomonadaceae</taxon>
        <taxon>Candidatus Endonucleibacter</taxon>
    </lineage>
</organism>
<evidence type="ECO:0000256" key="1">
    <source>
        <dbReference type="ARBA" id="ARBA00022737"/>
    </source>
</evidence>
<name>A0AA90NY21_9GAMM</name>
<evidence type="ECO:0000313" key="5">
    <source>
        <dbReference type="EMBL" id="MDP0589953.1"/>
    </source>
</evidence>
<dbReference type="PROSITE" id="PS50297">
    <property type="entry name" value="ANK_REP_REGION"/>
    <property type="match status" value="5"/>
</dbReference>
<keyword evidence="4" id="KW-0732">Signal</keyword>
<feature type="signal peptide" evidence="4">
    <location>
        <begin position="1"/>
        <end position="19"/>
    </location>
</feature>
<reference evidence="5 6" key="1">
    <citation type="journal article" date="2023" name="bioRxiv">
        <title>An intranuclear bacterial parasite of deep-sea mussels expresses apoptosis inhibitors acquired from its host.</title>
        <authorList>
            <person name="Gonzalez Porras M.A."/>
            <person name="Assie A."/>
            <person name="Tietjen M."/>
            <person name="Violette M."/>
            <person name="Kleiner M."/>
            <person name="Gruber-Vodicka H."/>
            <person name="Dubilier N."/>
            <person name="Leisch N."/>
        </authorList>
    </citation>
    <scope>NUCLEOTIDE SEQUENCE [LARGE SCALE GENOMIC DNA]</scope>
    <source>
        <strain evidence="5">IAP13</strain>
    </source>
</reference>
<dbReference type="Gene3D" id="1.25.40.20">
    <property type="entry name" value="Ankyrin repeat-containing domain"/>
    <property type="match status" value="2"/>
</dbReference>
<evidence type="ECO:0000256" key="4">
    <source>
        <dbReference type="SAM" id="SignalP"/>
    </source>
</evidence>
<feature type="chain" id="PRO_5041709127" evidence="4">
    <location>
        <begin position="20"/>
        <end position="452"/>
    </location>
</feature>
<feature type="repeat" description="ANK" evidence="3">
    <location>
        <begin position="228"/>
        <end position="260"/>
    </location>
</feature>
<dbReference type="PRINTS" id="PR01415">
    <property type="entry name" value="ANKYRIN"/>
</dbReference>
<accession>A0AA90NY21</accession>
<dbReference type="Proteomes" id="UP001178148">
    <property type="component" value="Unassembled WGS sequence"/>
</dbReference>
<feature type="repeat" description="ANK" evidence="3">
    <location>
        <begin position="64"/>
        <end position="96"/>
    </location>
</feature>
<dbReference type="SMART" id="SM00248">
    <property type="entry name" value="ANK"/>
    <property type="match status" value="9"/>
</dbReference>
<evidence type="ECO:0000256" key="3">
    <source>
        <dbReference type="PROSITE-ProRule" id="PRU00023"/>
    </source>
</evidence>
<dbReference type="EMBL" id="JASXSV010000025">
    <property type="protein sequence ID" value="MDP0589953.1"/>
    <property type="molecule type" value="Genomic_DNA"/>
</dbReference>
<feature type="repeat" description="ANK" evidence="3">
    <location>
        <begin position="317"/>
        <end position="349"/>
    </location>
</feature>
<feature type="repeat" description="ANK" evidence="3">
    <location>
        <begin position="98"/>
        <end position="130"/>
    </location>
</feature>
<evidence type="ECO:0000313" key="6">
    <source>
        <dbReference type="Proteomes" id="UP001178148"/>
    </source>
</evidence>
<gene>
    <name evidence="5" type="ORF">QS748_12535</name>
</gene>
<dbReference type="InterPro" id="IPR002110">
    <property type="entry name" value="Ankyrin_rpt"/>
</dbReference>
<sequence>MKKIITICALFAMSAVVMAGIQESFTILKHTLIADDKSSFIRTWKKISSKAKKKLTKIRSNCTDKYTLLHFACNKGMTEIIELLLSYGAEVDSRYANSGKTPLMIAAENKSIDVCKILLDNNADADAIVPSGMSVIHLVCIVNDISILTALLNRCQNIDAQDRNGQTALHYVVASNMIEHAKLLLSAHASVSITNNRNETPIFLTMNNSALFNILLNMTSDINHADFVGNTLLHHAIIQGNIDAMRALLELDADINVDIANNYGTTPLHHTILYQLHYTPNNNVTMEENTYIKKHRTIQMLNILVNKGADVNIANNNNLTPLHTAASFSSIETIKILLDNNADTNSVDKHGHTILHSAIYCKNAVALRFLFDSSMFTSDNKYFWSNLIKFTQSKSDKPCLTALLDYLRRIDEEIDTFDHEIDALMSNPSVLKKSYFGGLLATGKYDIDLKYK</sequence>
<protein>
    <submittedName>
        <fullName evidence="5">Ankyrin repeat domain-containing protein</fullName>
    </submittedName>
</protein>
<dbReference type="Pfam" id="PF00023">
    <property type="entry name" value="Ank"/>
    <property type="match status" value="1"/>
</dbReference>
<keyword evidence="1" id="KW-0677">Repeat</keyword>
<dbReference type="SUPFAM" id="SSF48403">
    <property type="entry name" value="Ankyrin repeat"/>
    <property type="match status" value="1"/>
</dbReference>
<evidence type="ECO:0000256" key="2">
    <source>
        <dbReference type="ARBA" id="ARBA00023043"/>
    </source>
</evidence>